<evidence type="ECO:0000313" key="2">
    <source>
        <dbReference type="Proteomes" id="UP000596329"/>
    </source>
</evidence>
<organism evidence="1 2">
    <name type="scientific">Flavobacterium psychrophilum</name>
    <dbReference type="NCBI Taxonomy" id="96345"/>
    <lineage>
        <taxon>Bacteria</taxon>
        <taxon>Pseudomonadati</taxon>
        <taxon>Bacteroidota</taxon>
        <taxon>Flavobacteriia</taxon>
        <taxon>Flavobacteriales</taxon>
        <taxon>Flavobacteriaceae</taxon>
        <taxon>Flavobacterium</taxon>
    </lineage>
</organism>
<dbReference type="AlphaFoldDB" id="A0A7U2NEC8"/>
<sequence length="67" mass="7973">MNENRKVLTTKGACDILNCRPAWFHRNFRKKLTRLPSIDNKAYYDYLEVLELVSKKPKISEVYNVIK</sequence>
<evidence type="ECO:0000313" key="1">
    <source>
        <dbReference type="EMBL" id="QRE03547.1"/>
    </source>
</evidence>
<protein>
    <submittedName>
        <fullName evidence="1">Uncharacterized protein</fullName>
    </submittedName>
</protein>
<accession>A0A7U2NEC8</accession>
<reference evidence="1 2" key="1">
    <citation type="submission" date="2020-07" db="EMBL/GenBank/DDBJ databases">
        <title>Genomic characterization of Flavobacterium psychrophilum strains.</title>
        <authorList>
            <person name="Castillo D."/>
            <person name="Jorgensen J."/>
            <person name="Middelboe M."/>
        </authorList>
    </citation>
    <scope>NUCLEOTIDE SEQUENCE [LARGE SCALE GENOMIC DNA]</scope>
    <source>
        <strain evidence="1 2">FPS-R7</strain>
    </source>
</reference>
<gene>
    <name evidence="1" type="ORF">H0H26_11755</name>
</gene>
<proteinExistence type="predicted"/>
<name>A0A7U2NEC8_FLAPS</name>
<dbReference type="EMBL" id="CP059075">
    <property type="protein sequence ID" value="QRE03547.1"/>
    <property type="molecule type" value="Genomic_DNA"/>
</dbReference>
<dbReference type="Proteomes" id="UP000596329">
    <property type="component" value="Chromosome"/>
</dbReference>
<dbReference type="RefSeq" id="WP_203095878.1">
    <property type="nucleotide sequence ID" value="NZ_CP059075.1"/>
</dbReference>